<protein>
    <submittedName>
        <fullName evidence="1">Uncharacterized protein</fullName>
    </submittedName>
</protein>
<dbReference type="AlphaFoldDB" id="A0A6D2LBF4"/>
<keyword evidence="2" id="KW-1185">Reference proteome</keyword>
<reference evidence="1" key="1">
    <citation type="submission" date="2020-01" db="EMBL/GenBank/DDBJ databases">
        <authorList>
            <person name="Mishra B."/>
        </authorList>
    </citation>
    <scope>NUCLEOTIDE SEQUENCE [LARGE SCALE GENOMIC DNA]</scope>
</reference>
<sequence length="76" mass="8693">MTFNATEMCLRRNNINLTTTIDSNICKSEAIGMEYELDWAGHHHHHSSTSIVFFSATLFIPLSLKITIRDGFHEIL</sequence>
<name>A0A6D2LBF4_9BRAS</name>
<accession>A0A6D2LBF4</accession>
<organism evidence="1 2">
    <name type="scientific">Microthlaspi erraticum</name>
    <dbReference type="NCBI Taxonomy" id="1685480"/>
    <lineage>
        <taxon>Eukaryota</taxon>
        <taxon>Viridiplantae</taxon>
        <taxon>Streptophyta</taxon>
        <taxon>Embryophyta</taxon>
        <taxon>Tracheophyta</taxon>
        <taxon>Spermatophyta</taxon>
        <taxon>Magnoliopsida</taxon>
        <taxon>eudicotyledons</taxon>
        <taxon>Gunneridae</taxon>
        <taxon>Pentapetalae</taxon>
        <taxon>rosids</taxon>
        <taxon>malvids</taxon>
        <taxon>Brassicales</taxon>
        <taxon>Brassicaceae</taxon>
        <taxon>Coluteocarpeae</taxon>
        <taxon>Microthlaspi</taxon>
    </lineage>
</organism>
<dbReference type="EMBL" id="CACVBM020001718">
    <property type="protein sequence ID" value="CAA7058423.1"/>
    <property type="molecule type" value="Genomic_DNA"/>
</dbReference>
<dbReference type="Proteomes" id="UP000467841">
    <property type="component" value="Unassembled WGS sequence"/>
</dbReference>
<comment type="caution">
    <text evidence="1">The sequence shown here is derived from an EMBL/GenBank/DDBJ whole genome shotgun (WGS) entry which is preliminary data.</text>
</comment>
<evidence type="ECO:0000313" key="2">
    <source>
        <dbReference type="Proteomes" id="UP000467841"/>
    </source>
</evidence>
<evidence type="ECO:0000313" key="1">
    <source>
        <dbReference type="EMBL" id="CAA7058423.1"/>
    </source>
</evidence>
<proteinExistence type="predicted"/>
<dbReference type="OrthoDB" id="1124706at2759"/>
<gene>
    <name evidence="1" type="ORF">MERR_LOCUS45659</name>
</gene>